<dbReference type="PANTHER" id="PTHR22624:SF49">
    <property type="entry name" value="CYSTEINE PROTEASE"/>
    <property type="match status" value="1"/>
</dbReference>
<organism evidence="14 15">
    <name type="scientific">Oculimacula yallundae</name>
    <dbReference type="NCBI Taxonomy" id="86028"/>
    <lineage>
        <taxon>Eukaryota</taxon>
        <taxon>Fungi</taxon>
        <taxon>Dikarya</taxon>
        <taxon>Ascomycota</taxon>
        <taxon>Pezizomycotina</taxon>
        <taxon>Leotiomycetes</taxon>
        <taxon>Helotiales</taxon>
        <taxon>Ploettnerulaceae</taxon>
        <taxon>Oculimacula</taxon>
    </lineage>
</organism>
<evidence type="ECO:0000256" key="9">
    <source>
        <dbReference type="ARBA" id="ARBA00023006"/>
    </source>
</evidence>
<proteinExistence type="inferred from homology"/>
<evidence type="ECO:0000256" key="12">
    <source>
        <dbReference type="SAM" id="MobiDB-lite"/>
    </source>
</evidence>
<accession>A0ABR4CQT2</accession>
<keyword evidence="5 11" id="KW-0645">Protease</keyword>
<evidence type="ECO:0000256" key="2">
    <source>
        <dbReference type="ARBA" id="ARBA00010958"/>
    </source>
</evidence>
<evidence type="ECO:0000256" key="1">
    <source>
        <dbReference type="ARBA" id="ARBA00004329"/>
    </source>
</evidence>
<keyword evidence="15" id="KW-1185">Reference proteome</keyword>
<name>A0ABR4CQT2_9HELO</name>
<evidence type="ECO:0000256" key="6">
    <source>
        <dbReference type="ARBA" id="ARBA00022801"/>
    </source>
</evidence>
<keyword evidence="7" id="KW-0788">Thiol protease</keyword>
<feature type="compositionally biased region" description="Low complexity" evidence="12">
    <location>
        <begin position="74"/>
        <end position="83"/>
    </location>
</feature>
<evidence type="ECO:0000256" key="3">
    <source>
        <dbReference type="ARBA" id="ARBA00022448"/>
    </source>
</evidence>
<evidence type="ECO:0000313" key="15">
    <source>
        <dbReference type="Proteomes" id="UP001595075"/>
    </source>
</evidence>
<keyword evidence="8" id="KW-0653">Protein transport</keyword>
<dbReference type="InterPro" id="IPR005078">
    <property type="entry name" value="Peptidase_C54"/>
</dbReference>
<evidence type="ECO:0000256" key="7">
    <source>
        <dbReference type="ARBA" id="ARBA00022807"/>
    </source>
</evidence>
<comment type="similarity">
    <text evidence="2 11">Belongs to the peptidase C54 family.</text>
</comment>
<evidence type="ECO:0000313" key="14">
    <source>
        <dbReference type="EMBL" id="KAL2072300.1"/>
    </source>
</evidence>
<keyword evidence="3" id="KW-0813">Transport</keyword>
<gene>
    <name evidence="14" type="ORF">VTL71DRAFT_11643</name>
</gene>
<dbReference type="Proteomes" id="UP001595075">
    <property type="component" value="Unassembled WGS sequence"/>
</dbReference>
<feature type="domain" description="Peptidase C54 catalytic" evidence="13">
    <location>
        <begin position="96"/>
        <end position="386"/>
    </location>
</feature>
<comment type="function">
    <text evidence="11">Required for selective autophagic degradation of the nucleus (nucleophagy) as well as for mitophagy which contributes to regulate mitochondrial quantity and quality by eliminating the mitochondria to a basal level to fulfill cellular energy requirements and preventing excess ROS production.</text>
</comment>
<feature type="region of interest" description="Disordered" evidence="12">
    <location>
        <begin position="42"/>
        <end position="92"/>
    </location>
</feature>
<evidence type="ECO:0000256" key="10">
    <source>
        <dbReference type="ARBA" id="ARBA00029362"/>
    </source>
</evidence>
<evidence type="ECO:0000256" key="8">
    <source>
        <dbReference type="ARBA" id="ARBA00022927"/>
    </source>
</evidence>
<comment type="caution">
    <text evidence="14">The sequence shown here is derived from an EMBL/GenBank/DDBJ whole genome shotgun (WGS) entry which is preliminary data.</text>
</comment>
<keyword evidence="4 11" id="KW-0963">Cytoplasm</keyword>
<sequence length="435" mass="48481">MTTVDFGKYKRIVQYFWDPEPTNDTAARSPIWCLGKQYKISTKPQTPDAPSSSHPETKSSPAQSTRPAKPVTPPDSTSSSVDSGLAHNDGDGGWPSSFLDDFEARIWLTYRSNFPTIPKSQDPKAVSSMSLAVRLRSQLVEQAGFTSDTGWGCMIRSGQSLLANALVMLRMGRDWRRGTEDLSERQIISLFADSPKAPYSIHKFVEHGATACGKHPGEWFGPSATARCIQALTNDDKSSELRVYLTGDGLEVYEDSFMKIAKPDGKSFKPTLILVGTRLGLDKITPVYWEALKSSLQMPQSIGIAGGQPSSSHYFIGVQGQYFFYLDPHQTRPALPLPDKVEDYSQDDIDSCHTRRLRRIHIKEMDPSMLIAFLIRDEKDWKEWRQSVQEVQGKAVIHVADNEPPLQGMGTERAGAIDEVETFDDEDDDDTILNA</sequence>
<reference evidence="14 15" key="1">
    <citation type="journal article" date="2024" name="Commun. Biol.">
        <title>Comparative genomic analysis of thermophilic fungi reveals convergent evolutionary adaptations and gene losses.</title>
        <authorList>
            <person name="Steindorff A.S."/>
            <person name="Aguilar-Pontes M.V."/>
            <person name="Robinson A.J."/>
            <person name="Andreopoulos B."/>
            <person name="LaButti K."/>
            <person name="Kuo A."/>
            <person name="Mondo S."/>
            <person name="Riley R."/>
            <person name="Otillar R."/>
            <person name="Haridas S."/>
            <person name="Lipzen A."/>
            <person name="Grimwood J."/>
            <person name="Schmutz J."/>
            <person name="Clum A."/>
            <person name="Reid I.D."/>
            <person name="Moisan M.C."/>
            <person name="Butler G."/>
            <person name="Nguyen T.T.M."/>
            <person name="Dewar K."/>
            <person name="Conant G."/>
            <person name="Drula E."/>
            <person name="Henrissat B."/>
            <person name="Hansel C."/>
            <person name="Singer S."/>
            <person name="Hutchinson M.I."/>
            <person name="de Vries R.P."/>
            <person name="Natvig D.O."/>
            <person name="Powell A.J."/>
            <person name="Tsang A."/>
            <person name="Grigoriev I.V."/>
        </authorList>
    </citation>
    <scope>NUCLEOTIDE SEQUENCE [LARGE SCALE GENOMIC DNA]</scope>
    <source>
        <strain evidence="14 15">CBS 494.80</strain>
    </source>
</reference>
<comment type="subcellular location">
    <subcellularLocation>
        <location evidence="11">Nucleus</location>
    </subcellularLocation>
    <subcellularLocation>
        <location evidence="11">Cytoplasm</location>
    </subcellularLocation>
    <subcellularLocation>
        <location evidence="1">Preautophagosomal structure</location>
    </subcellularLocation>
</comment>
<dbReference type="Pfam" id="PF03416">
    <property type="entry name" value="Peptidase_C54"/>
    <property type="match status" value="1"/>
</dbReference>
<evidence type="ECO:0000256" key="4">
    <source>
        <dbReference type="ARBA" id="ARBA00022490"/>
    </source>
</evidence>
<dbReference type="InterPro" id="IPR046792">
    <property type="entry name" value="Peptidase_C54_cat"/>
</dbReference>
<dbReference type="InterPro" id="IPR038765">
    <property type="entry name" value="Papain-like_cys_pep_sf"/>
</dbReference>
<evidence type="ECO:0000256" key="11">
    <source>
        <dbReference type="RuleBase" id="RU363115"/>
    </source>
</evidence>
<comment type="catalytic activity">
    <reaction evidence="10">
        <text>[protein]-C-terminal L-amino acid-glycyl-phosphatidylethanolamide + H2O = [protein]-C-terminal L-amino acid-glycine + a 1,2-diacyl-sn-glycero-3-phosphoethanolamine</text>
        <dbReference type="Rhea" id="RHEA:67548"/>
        <dbReference type="Rhea" id="RHEA-COMP:17323"/>
        <dbReference type="Rhea" id="RHEA-COMP:17324"/>
        <dbReference type="ChEBI" id="CHEBI:15377"/>
        <dbReference type="ChEBI" id="CHEBI:64612"/>
        <dbReference type="ChEBI" id="CHEBI:172940"/>
        <dbReference type="ChEBI" id="CHEBI:172941"/>
    </reaction>
    <physiologicalReaction direction="left-to-right" evidence="10">
        <dbReference type="Rhea" id="RHEA:67549"/>
    </physiologicalReaction>
</comment>
<dbReference type="PANTHER" id="PTHR22624">
    <property type="entry name" value="CYSTEINE PROTEASE ATG4"/>
    <property type="match status" value="1"/>
</dbReference>
<keyword evidence="11" id="KW-0539">Nucleus</keyword>
<protein>
    <recommendedName>
        <fullName evidence="11">Cysteine protease</fullName>
        <ecNumber evidence="11">3.4.22.-</ecNumber>
    </recommendedName>
</protein>
<keyword evidence="6 11" id="KW-0378">Hydrolase</keyword>
<evidence type="ECO:0000259" key="13">
    <source>
        <dbReference type="Pfam" id="PF03416"/>
    </source>
</evidence>
<dbReference type="EC" id="3.4.22.-" evidence="11"/>
<feature type="compositionally biased region" description="Polar residues" evidence="12">
    <location>
        <begin position="42"/>
        <end position="66"/>
    </location>
</feature>
<dbReference type="EMBL" id="JAZHXI010000004">
    <property type="protein sequence ID" value="KAL2072300.1"/>
    <property type="molecule type" value="Genomic_DNA"/>
</dbReference>
<evidence type="ECO:0000256" key="5">
    <source>
        <dbReference type="ARBA" id="ARBA00022670"/>
    </source>
</evidence>
<keyword evidence="9" id="KW-0072">Autophagy</keyword>
<dbReference type="SUPFAM" id="SSF54001">
    <property type="entry name" value="Cysteine proteinases"/>
    <property type="match status" value="1"/>
</dbReference>